<dbReference type="SMART" id="SM00267">
    <property type="entry name" value="GGDEF"/>
    <property type="match status" value="1"/>
</dbReference>
<sequence>MLLGERPRTPCAIGTVGEGDLCTSPGNESRMVSTRFDCSCRGVPAARSATSICAVRTWTVGDRISTVWTSVGGAHRSRRGNSVFMELLRGRRTRHAGGDHGAFPCCPTCGTPVGHQGLDWLTGLLDRPTWHHRADQALIAATSRREPVTLLIADLDRFKLINDEHGHLAGDDALRQVAAILRSVTRPTDLVARYGGDEFLVLMPATTSDDALTVARNLNAHLNSARLRTVSARDGETVLTGLSVSVGLASREGAARLEGLLLAADSALLAAKRNGRAQSCIDGDGQGWTFDQMVRPYALHVG</sequence>
<dbReference type="AlphaFoldDB" id="A0A291RNQ3"/>
<dbReference type="PANTHER" id="PTHR45138:SF9">
    <property type="entry name" value="DIGUANYLATE CYCLASE DGCM-RELATED"/>
    <property type="match status" value="1"/>
</dbReference>
<dbReference type="InterPro" id="IPR050469">
    <property type="entry name" value="Diguanylate_Cyclase"/>
</dbReference>
<dbReference type="FunFam" id="3.30.70.270:FF:000001">
    <property type="entry name" value="Diguanylate cyclase domain protein"/>
    <property type="match status" value="1"/>
</dbReference>
<dbReference type="PANTHER" id="PTHR45138">
    <property type="entry name" value="REGULATORY COMPONENTS OF SENSORY TRANSDUCTION SYSTEM"/>
    <property type="match status" value="1"/>
</dbReference>
<organism evidence="2 3">
    <name type="scientific">Nocardia terpenica</name>
    <dbReference type="NCBI Taxonomy" id="455432"/>
    <lineage>
        <taxon>Bacteria</taxon>
        <taxon>Bacillati</taxon>
        <taxon>Actinomycetota</taxon>
        <taxon>Actinomycetes</taxon>
        <taxon>Mycobacteriales</taxon>
        <taxon>Nocardiaceae</taxon>
        <taxon>Nocardia</taxon>
    </lineage>
</organism>
<feature type="domain" description="GGDEF" evidence="1">
    <location>
        <begin position="146"/>
        <end position="284"/>
    </location>
</feature>
<dbReference type="GO" id="GO:0052621">
    <property type="term" value="F:diguanylate cyclase activity"/>
    <property type="evidence" value="ECO:0007669"/>
    <property type="project" value="TreeGrafter"/>
</dbReference>
<dbReference type="KEGG" id="ntp:CRH09_24105"/>
<evidence type="ECO:0000313" key="2">
    <source>
        <dbReference type="EMBL" id="ATL68814.1"/>
    </source>
</evidence>
<evidence type="ECO:0000313" key="3">
    <source>
        <dbReference type="Proteomes" id="UP000221961"/>
    </source>
</evidence>
<dbReference type="EMBL" id="CP023778">
    <property type="protein sequence ID" value="ATL68814.1"/>
    <property type="molecule type" value="Genomic_DNA"/>
</dbReference>
<dbReference type="CDD" id="cd01949">
    <property type="entry name" value="GGDEF"/>
    <property type="match status" value="1"/>
</dbReference>
<dbReference type="NCBIfam" id="TIGR00254">
    <property type="entry name" value="GGDEF"/>
    <property type="match status" value="1"/>
</dbReference>
<gene>
    <name evidence="2" type="ORF">CRH09_24105</name>
</gene>
<dbReference type="Gene3D" id="3.30.70.270">
    <property type="match status" value="1"/>
</dbReference>
<evidence type="ECO:0000259" key="1">
    <source>
        <dbReference type="PROSITE" id="PS50887"/>
    </source>
</evidence>
<dbReference type="SUPFAM" id="SSF55073">
    <property type="entry name" value="Nucleotide cyclase"/>
    <property type="match status" value="1"/>
</dbReference>
<dbReference type="InterPro" id="IPR043128">
    <property type="entry name" value="Rev_trsase/Diguanyl_cyclase"/>
</dbReference>
<dbReference type="PROSITE" id="PS50887">
    <property type="entry name" value="GGDEF"/>
    <property type="match status" value="1"/>
</dbReference>
<accession>A0A291RNQ3</accession>
<protein>
    <recommendedName>
        <fullName evidence="1">GGDEF domain-containing protein</fullName>
    </recommendedName>
</protein>
<name>A0A291RNQ3_9NOCA</name>
<dbReference type="InterPro" id="IPR029787">
    <property type="entry name" value="Nucleotide_cyclase"/>
</dbReference>
<dbReference type="Proteomes" id="UP000221961">
    <property type="component" value="Chromosome"/>
</dbReference>
<dbReference type="Pfam" id="PF00990">
    <property type="entry name" value="GGDEF"/>
    <property type="match status" value="1"/>
</dbReference>
<dbReference type="InterPro" id="IPR000160">
    <property type="entry name" value="GGDEF_dom"/>
</dbReference>
<reference evidence="2 3" key="1">
    <citation type="submission" date="2017-10" db="EMBL/GenBank/DDBJ databases">
        <title>Comparative genomics between pathogenic Norcardia.</title>
        <authorList>
            <person name="Zeng L."/>
        </authorList>
    </citation>
    <scope>NUCLEOTIDE SEQUENCE [LARGE SCALE GENOMIC DNA]</scope>
    <source>
        <strain evidence="2 3">NC_YFY_NT001</strain>
    </source>
</reference>
<proteinExistence type="predicted"/>